<gene>
    <name evidence="4" type="ORF">KUF71_024071</name>
</gene>
<dbReference type="PANTHER" id="PTHR45640">
    <property type="entry name" value="HEAT SHOCK PROTEIN HSP-12.2-RELATED"/>
    <property type="match status" value="1"/>
</dbReference>
<dbReference type="InterPro" id="IPR001436">
    <property type="entry name" value="Alpha-crystallin/sHSP_animal"/>
</dbReference>
<keyword evidence="5" id="KW-1185">Reference proteome</keyword>
<dbReference type="GO" id="GO:0043066">
    <property type="term" value="P:negative regulation of apoptotic process"/>
    <property type="evidence" value="ECO:0007669"/>
    <property type="project" value="TreeGrafter"/>
</dbReference>
<comment type="similarity">
    <text evidence="1 2">Belongs to the small heat shock protein (HSP20) family.</text>
</comment>
<name>A0AAE1I151_9NEOP</name>
<dbReference type="GO" id="GO:0051082">
    <property type="term" value="F:unfolded protein binding"/>
    <property type="evidence" value="ECO:0007669"/>
    <property type="project" value="TreeGrafter"/>
</dbReference>
<protein>
    <submittedName>
        <fullName evidence="4">Alpha-crystallin A chain</fullName>
    </submittedName>
</protein>
<evidence type="ECO:0000313" key="4">
    <source>
        <dbReference type="EMBL" id="KAK3930714.1"/>
    </source>
</evidence>
<dbReference type="InterPro" id="IPR008978">
    <property type="entry name" value="HSP20-like_chaperone"/>
</dbReference>
<dbReference type="AlphaFoldDB" id="A0AAE1I151"/>
<evidence type="ECO:0000256" key="1">
    <source>
        <dbReference type="PROSITE-ProRule" id="PRU00285"/>
    </source>
</evidence>
<dbReference type="EMBL" id="JAHWGI010001412">
    <property type="protein sequence ID" value="KAK3930714.1"/>
    <property type="molecule type" value="Genomic_DNA"/>
</dbReference>
<dbReference type="Pfam" id="PF00011">
    <property type="entry name" value="HSP20"/>
    <property type="match status" value="1"/>
</dbReference>
<evidence type="ECO:0000256" key="2">
    <source>
        <dbReference type="RuleBase" id="RU003616"/>
    </source>
</evidence>
<dbReference type="PROSITE" id="PS01031">
    <property type="entry name" value="SHSP"/>
    <property type="match status" value="1"/>
</dbReference>
<sequence length="126" mass="14408">MEISTNSSISVVQRDKFLTDPFFLAARRTLEKYLLELSQRDSKQSELLTSLGADVHNFHPQDINVSVKDDLVEVTAQHQEHTPQHNSQLAIHKRYKMPFPLNTDMVQCSISNDGILYLIAPWLNTS</sequence>
<dbReference type="Gene3D" id="2.60.40.790">
    <property type="match status" value="1"/>
</dbReference>
<dbReference type="GO" id="GO:0042026">
    <property type="term" value="P:protein refolding"/>
    <property type="evidence" value="ECO:0007669"/>
    <property type="project" value="TreeGrafter"/>
</dbReference>
<comment type="caution">
    <text evidence="4">The sequence shown here is derived from an EMBL/GenBank/DDBJ whole genome shotgun (WGS) entry which is preliminary data.</text>
</comment>
<evidence type="ECO:0000259" key="3">
    <source>
        <dbReference type="PROSITE" id="PS01031"/>
    </source>
</evidence>
<reference evidence="4" key="1">
    <citation type="submission" date="2021-07" db="EMBL/GenBank/DDBJ databases">
        <authorList>
            <person name="Catto M.A."/>
            <person name="Jacobson A."/>
            <person name="Kennedy G."/>
            <person name="Labadie P."/>
            <person name="Hunt B.G."/>
            <person name="Srinivasan R."/>
        </authorList>
    </citation>
    <scope>NUCLEOTIDE SEQUENCE</scope>
    <source>
        <strain evidence="4">PL_HMW_Pooled</strain>
        <tissue evidence="4">Head</tissue>
    </source>
</reference>
<dbReference type="SUPFAM" id="SSF49764">
    <property type="entry name" value="HSP20-like chaperones"/>
    <property type="match status" value="1"/>
</dbReference>
<dbReference type="GO" id="GO:0009408">
    <property type="term" value="P:response to heat"/>
    <property type="evidence" value="ECO:0007669"/>
    <property type="project" value="TreeGrafter"/>
</dbReference>
<dbReference type="PRINTS" id="PR00299">
    <property type="entry name" value="ACRYSTALLIN"/>
</dbReference>
<dbReference type="InterPro" id="IPR002068">
    <property type="entry name" value="A-crystallin/Hsp20_dom"/>
</dbReference>
<accession>A0AAE1I151</accession>
<dbReference type="PANTHER" id="PTHR45640:SF26">
    <property type="entry name" value="RE23625P"/>
    <property type="match status" value="1"/>
</dbReference>
<feature type="domain" description="SHSP" evidence="3">
    <location>
        <begin position="31"/>
        <end position="126"/>
    </location>
</feature>
<dbReference type="Proteomes" id="UP001219518">
    <property type="component" value="Unassembled WGS sequence"/>
</dbReference>
<organism evidence="4 5">
    <name type="scientific">Frankliniella fusca</name>
    <dbReference type="NCBI Taxonomy" id="407009"/>
    <lineage>
        <taxon>Eukaryota</taxon>
        <taxon>Metazoa</taxon>
        <taxon>Ecdysozoa</taxon>
        <taxon>Arthropoda</taxon>
        <taxon>Hexapoda</taxon>
        <taxon>Insecta</taxon>
        <taxon>Pterygota</taxon>
        <taxon>Neoptera</taxon>
        <taxon>Paraneoptera</taxon>
        <taxon>Thysanoptera</taxon>
        <taxon>Terebrantia</taxon>
        <taxon>Thripoidea</taxon>
        <taxon>Thripidae</taxon>
        <taxon>Frankliniella</taxon>
    </lineage>
</organism>
<proteinExistence type="inferred from homology"/>
<dbReference type="GO" id="GO:0005737">
    <property type="term" value="C:cytoplasm"/>
    <property type="evidence" value="ECO:0007669"/>
    <property type="project" value="TreeGrafter"/>
</dbReference>
<reference evidence="4" key="2">
    <citation type="journal article" date="2023" name="BMC Genomics">
        <title>Pest status, molecular evolution, and epigenetic factors derived from the genome assembly of Frankliniella fusca, a thysanopteran phytovirus vector.</title>
        <authorList>
            <person name="Catto M.A."/>
            <person name="Labadie P.E."/>
            <person name="Jacobson A.L."/>
            <person name="Kennedy G.G."/>
            <person name="Srinivasan R."/>
            <person name="Hunt B.G."/>
        </authorList>
    </citation>
    <scope>NUCLEOTIDE SEQUENCE</scope>
    <source>
        <strain evidence="4">PL_HMW_Pooled</strain>
    </source>
</reference>
<dbReference type="CDD" id="cd06526">
    <property type="entry name" value="metazoan_ACD"/>
    <property type="match status" value="1"/>
</dbReference>
<dbReference type="GO" id="GO:0005634">
    <property type="term" value="C:nucleus"/>
    <property type="evidence" value="ECO:0007669"/>
    <property type="project" value="TreeGrafter"/>
</dbReference>
<evidence type="ECO:0000313" key="5">
    <source>
        <dbReference type="Proteomes" id="UP001219518"/>
    </source>
</evidence>